<dbReference type="PANTHER" id="PTHR30401">
    <property type="entry name" value="TRNA 2-SELENOURIDINE SYNTHASE"/>
    <property type="match status" value="1"/>
</dbReference>
<dbReference type="PROSITE" id="PS00380">
    <property type="entry name" value="RHODANESE_1"/>
    <property type="match status" value="1"/>
</dbReference>
<dbReference type="Pfam" id="PF26341">
    <property type="entry name" value="AAA_SelU"/>
    <property type="match status" value="1"/>
</dbReference>
<dbReference type="NCBIfam" id="NF008750">
    <property type="entry name" value="PRK11784.1-2"/>
    <property type="match status" value="1"/>
</dbReference>
<evidence type="ECO:0000313" key="3">
    <source>
        <dbReference type="EMBL" id="GGX49047.1"/>
    </source>
</evidence>
<dbReference type="SUPFAM" id="SSF52540">
    <property type="entry name" value="P-loop containing nucleoside triphosphate hydrolases"/>
    <property type="match status" value="1"/>
</dbReference>
<feature type="domain" description="Rhodanese" evidence="2">
    <location>
        <begin position="22"/>
        <end position="138"/>
    </location>
</feature>
<dbReference type="PANTHER" id="PTHR30401:SF0">
    <property type="entry name" value="TRNA 2-SELENOURIDINE SYNTHASE"/>
    <property type="match status" value="1"/>
</dbReference>
<keyword evidence="4" id="KW-1185">Reference proteome</keyword>
<name>A0ABQ2Y0K6_9BURK</name>
<evidence type="ECO:0000259" key="2">
    <source>
        <dbReference type="PROSITE" id="PS50206"/>
    </source>
</evidence>
<dbReference type="InterPro" id="IPR017582">
    <property type="entry name" value="SelU"/>
</dbReference>
<evidence type="ECO:0000313" key="4">
    <source>
        <dbReference type="Proteomes" id="UP000653343"/>
    </source>
</evidence>
<sequence>MKFPELLTLEQALAQLDQFDCIIDARSPAEYAEDHLPGAINLPVLDNEERIRIGTLYKQTGAFEAKRLGAALVAANIARHLENSLQDKPQAWRPLIYCWRGGNRSGSMAHIFARIGWPVAQLQGGYQSFRRHVHAELPQLAAQVSWKVLCGPTGSGKSALLETLAAQGAPVLDLEQLASHRGSLLGALPGTVQPSQKQFESQIWLRLKQAAGQTLYVESESKKVGNLRVPDCVMEAIRAAECILLEAPFDERVRFLCDSYPHWMQQPDVLCERLSHLAVQHGNQQVQVWKEMVQQAAFRELTASLLERHYDPSYRKSMAKNFGKLQTAQTISLTDLHTDSLKAAAMRLLEQN</sequence>
<comment type="caution">
    <text evidence="3">The sequence shown here is derived from an EMBL/GenBank/DDBJ whole genome shotgun (WGS) entry which is preliminary data.</text>
</comment>
<dbReference type="Pfam" id="PF00581">
    <property type="entry name" value="Rhodanese"/>
    <property type="match status" value="1"/>
</dbReference>
<dbReference type="InterPro" id="IPR001763">
    <property type="entry name" value="Rhodanese-like_dom"/>
</dbReference>
<dbReference type="SUPFAM" id="SSF52821">
    <property type="entry name" value="Rhodanese/Cell cycle control phosphatase"/>
    <property type="match status" value="1"/>
</dbReference>
<organism evidence="3 4">
    <name type="scientific">Undibacterium squillarum</name>
    <dbReference type="NCBI Taxonomy" id="1131567"/>
    <lineage>
        <taxon>Bacteria</taxon>
        <taxon>Pseudomonadati</taxon>
        <taxon>Pseudomonadota</taxon>
        <taxon>Betaproteobacteria</taxon>
        <taxon>Burkholderiales</taxon>
        <taxon>Oxalobacteraceae</taxon>
        <taxon>Undibacterium</taxon>
    </lineage>
</organism>
<dbReference type="RefSeq" id="WP_189357995.1">
    <property type="nucleotide sequence ID" value="NZ_BMYU01000008.1"/>
</dbReference>
<proteinExistence type="predicted"/>
<dbReference type="InterPro" id="IPR058840">
    <property type="entry name" value="AAA_SelU"/>
</dbReference>
<dbReference type="PROSITE" id="PS50206">
    <property type="entry name" value="RHODANESE_3"/>
    <property type="match status" value="1"/>
</dbReference>
<dbReference type="Gene3D" id="3.40.250.10">
    <property type="entry name" value="Rhodanese-like domain"/>
    <property type="match status" value="1"/>
</dbReference>
<reference evidence="4" key="1">
    <citation type="journal article" date="2019" name="Int. J. Syst. Evol. Microbiol.">
        <title>The Global Catalogue of Microorganisms (GCM) 10K type strain sequencing project: providing services to taxonomists for standard genome sequencing and annotation.</title>
        <authorList>
            <consortium name="The Broad Institute Genomics Platform"/>
            <consortium name="The Broad Institute Genome Sequencing Center for Infectious Disease"/>
            <person name="Wu L."/>
            <person name="Ma J."/>
        </authorList>
    </citation>
    <scope>NUCLEOTIDE SEQUENCE [LARGE SCALE GENOMIC DNA]</scope>
    <source>
        <strain evidence="4">KCTC 23917</strain>
    </source>
</reference>
<accession>A0ABQ2Y0K6</accession>
<dbReference type="EMBL" id="BMYU01000008">
    <property type="protein sequence ID" value="GGX49047.1"/>
    <property type="molecule type" value="Genomic_DNA"/>
</dbReference>
<protein>
    <submittedName>
        <fullName evidence="3">tRNA 2-selenouridine synthase</fullName>
    </submittedName>
</protein>
<evidence type="ECO:0000256" key="1">
    <source>
        <dbReference type="ARBA" id="ARBA00023266"/>
    </source>
</evidence>
<keyword evidence="1" id="KW-0711">Selenium</keyword>
<dbReference type="NCBIfam" id="TIGR03167">
    <property type="entry name" value="tRNA_sel_U_synt"/>
    <property type="match status" value="1"/>
</dbReference>
<dbReference type="NCBIfam" id="NF008752">
    <property type="entry name" value="PRK11784.1-4"/>
    <property type="match status" value="1"/>
</dbReference>
<dbReference type="InterPro" id="IPR001307">
    <property type="entry name" value="Thiosulphate_STrfase_CS"/>
</dbReference>
<gene>
    <name evidence="3" type="ORF">GCM10010946_29590</name>
</gene>
<dbReference type="SMART" id="SM00450">
    <property type="entry name" value="RHOD"/>
    <property type="match status" value="1"/>
</dbReference>
<dbReference type="InterPro" id="IPR036873">
    <property type="entry name" value="Rhodanese-like_dom_sf"/>
</dbReference>
<dbReference type="InterPro" id="IPR027417">
    <property type="entry name" value="P-loop_NTPase"/>
</dbReference>
<dbReference type="Proteomes" id="UP000653343">
    <property type="component" value="Unassembled WGS sequence"/>
</dbReference>